<evidence type="ECO:0000256" key="5">
    <source>
        <dbReference type="ARBA" id="ARBA00023040"/>
    </source>
</evidence>
<organism evidence="13 14">
    <name type="scientific">Felis catus</name>
    <name type="common">Cat</name>
    <name type="synonym">Felis silvestris catus</name>
    <dbReference type="NCBI Taxonomy" id="9685"/>
    <lineage>
        <taxon>Eukaryota</taxon>
        <taxon>Metazoa</taxon>
        <taxon>Chordata</taxon>
        <taxon>Craniata</taxon>
        <taxon>Vertebrata</taxon>
        <taxon>Euteleostomi</taxon>
        <taxon>Mammalia</taxon>
        <taxon>Eutheria</taxon>
        <taxon>Laurasiatheria</taxon>
        <taxon>Carnivora</taxon>
        <taxon>Feliformia</taxon>
        <taxon>Felidae</taxon>
        <taxon>Felinae</taxon>
        <taxon>Felis</taxon>
    </lineage>
</organism>
<comment type="subcellular location">
    <subcellularLocation>
        <location evidence="1">Cell membrane</location>
        <topology evidence="1">Multi-pass membrane protein</topology>
    </subcellularLocation>
</comment>
<feature type="domain" description="G-protein coupled receptors family 1 profile" evidence="12">
    <location>
        <begin position="280"/>
        <end position="533"/>
    </location>
</feature>
<comment type="similarity">
    <text evidence="9">Belongs to the G-protein coupled receptor 1 family.</text>
</comment>
<dbReference type="GeneTree" id="ENSGT01030000234667"/>
<proteinExistence type="inferred from homology"/>
<feature type="compositionally biased region" description="Polar residues" evidence="10">
    <location>
        <begin position="49"/>
        <end position="63"/>
    </location>
</feature>
<dbReference type="PROSITE" id="PS50262">
    <property type="entry name" value="G_PROTEIN_RECEP_F1_2"/>
    <property type="match status" value="1"/>
</dbReference>
<evidence type="ECO:0000256" key="11">
    <source>
        <dbReference type="SAM" id="Phobius"/>
    </source>
</evidence>
<feature type="transmembrane region" description="Helical" evidence="11">
    <location>
        <begin position="471"/>
        <end position="496"/>
    </location>
</feature>
<evidence type="ECO:0000256" key="10">
    <source>
        <dbReference type="SAM" id="MobiDB-lite"/>
    </source>
</evidence>
<evidence type="ECO:0000259" key="12">
    <source>
        <dbReference type="PROSITE" id="PS50262"/>
    </source>
</evidence>
<evidence type="ECO:0000256" key="8">
    <source>
        <dbReference type="ARBA" id="ARBA00023224"/>
    </source>
</evidence>
<dbReference type="SUPFAM" id="SSF81321">
    <property type="entry name" value="Family A G protein-coupled receptor-like"/>
    <property type="match status" value="1"/>
</dbReference>
<keyword evidence="2" id="KW-1003">Cell membrane</keyword>
<dbReference type="InterPro" id="IPR000355">
    <property type="entry name" value="Chemokine_rcpt"/>
</dbReference>
<feature type="region of interest" description="Disordered" evidence="10">
    <location>
        <begin position="139"/>
        <end position="165"/>
    </location>
</feature>
<keyword evidence="5 9" id="KW-0297">G-protein coupled receptor</keyword>
<dbReference type="Pfam" id="PF00001">
    <property type="entry name" value="7tm_1"/>
    <property type="match status" value="1"/>
</dbReference>
<sequence>MGGAPGGEQPVPGSGRGRDAAEAQAPRAGDRGDTGAGLAGGPFEPARWRSTTRSRLSVQSCQRSPFVGVTWNGRAPPSRGGREARCSGPWSELRGHKGHTQGLKSEKGSVAERPVSETQTFLLAFSKLVSFWRKNEGAGVSKTAPNRQRTQTHFSTVSAGEPEGLDAHPLPYQARIFRRKQERDERGERLVSFGGGTVSVSRGSSEITRQLTLPLFAFQEPMNISDVFGLSEDYFGSGNNSSDYSLDDNTLLCSLQEVRTFSGLFVPIAYSLICVFGLLGNVLVVVTFAFYKKAKSMTDVYLLNMAIADILFVLTLPFWAVSHATGEWIFSNAMCKLMKGIYAINFNCGMLLLTCVSMDRYIAIVQATKSFRLRSRTLAHRRAICFVVWVASVLISSWTFTFNQKYDVHGSHVCEPRYQAVSDPIKWKLLMLGLQLLFGFFIPLVFMIFCYMFIVKTLVQAQNSKRHKAIRVIIAVVLVFLACQIPHNMVLLVTAAQLGRMNRSCQGARLLGYSQNVTEVLAFLHCCLNPVLYAFIGQKFRSYFLKIVKDLWCVRRKQKASGFSCSRLHSEAFTSRQNSETADNDNASSFTM</sequence>
<dbReference type="InterPro" id="IPR017452">
    <property type="entry name" value="GPCR_Rhodpsn_7TM"/>
</dbReference>
<keyword evidence="14" id="KW-1185">Reference proteome</keyword>
<protein>
    <recommendedName>
        <fullName evidence="12">G-protein coupled receptors family 1 profile domain-containing protein</fullName>
    </recommendedName>
</protein>
<evidence type="ECO:0000313" key="13">
    <source>
        <dbReference type="Ensembl" id="ENSFCTP00005038917.1"/>
    </source>
</evidence>
<reference evidence="13" key="2">
    <citation type="submission" date="2025-08" db="UniProtKB">
        <authorList>
            <consortium name="Ensembl"/>
        </authorList>
    </citation>
    <scope>IDENTIFICATION</scope>
    <source>
        <strain evidence="13">breed Abyssinian</strain>
    </source>
</reference>
<dbReference type="InterPro" id="IPR050119">
    <property type="entry name" value="CCR1-9-like"/>
</dbReference>
<feature type="transmembrane region" description="Helical" evidence="11">
    <location>
        <begin position="341"/>
        <end position="362"/>
    </location>
</feature>
<feature type="compositionally biased region" description="Polar residues" evidence="10">
    <location>
        <begin position="143"/>
        <end position="158"/>
    </location>
</feature>
<accession>A0ABI7YVK2</accession>
<feature type="transmembrane region" description="Helical" evidence="11">
    <location>
        <begin position="300"/>
        <end position="321"/>
    </location>
</feature>
<dbReference type="PRINTS" id="PR01529">
    <property type="entry name" value="CHEMOKINER6"/>
</dbReference>
<feature type="transmembrane region" description="Helical" evidence="11">
    <location>
        <begin position="516"/>
        <end position="536"/>
    </location>
</feature>
<dbReference type="Gene3D" id="1.20.1070.10">
    <property type="entry name" value="Rhodopsin 7-helix transmembrane proteins"/>
    <property type="match status" value="1"/>
</dbReference>
<evidence type="ECO:0000256" key="7">
    <source>
        <dbReference type="ARBA" id="ARBA00023170"/>
    </source>
</evidence>
<dbReference type="CDD" id="cd15172">
    <property type="entry name" value="7tmA_CCR6"/>
    <property type="match status" value="1"/>
</dbReference>
<evidence type="ECO:0000256" key="4">
    <source>
        <dbReference type="ARBA" id="ARBA00022989"/>
    </source>
</evidence>
<dbReference type="PRINTS" id="PR00657">
    <property type="entry name" value="CCCHEMOKINER"/>
</dbReference>
<dbReference type="InterPro" id="IPR000276">
    <property type="entry name" value="GPCR_Rhodpsn"/>
</dbReference>
<keyword evidence="3 9" id="KW-0812">Transmembrane</keyword>
<dbReference type="PANTHER" id="PTHR10489:SF611">
    <property type="entry name" value="C-C CHEMOKINE RECEPTOR TYPE 6"/>
    <property type="match status" value="1"/>
</dbReference>
<feature type="region of interest" description="Disordered" evidence="10">
    <location>
        <begin position="1"/>
        <end position="111"/>
    </location>
</feature>
<keyword evidence="8 9" id="KW-0807">Transducer</keyword>
<evidence type="ECO:0000256" key="3">
    <source>
        <dbReference type="ARBA" id="ARBA00022692"/>
    </source>
</evidence>
<evidence type="ECO:0000256" key="9">
    <source>
        <dbReference type="RuleBase" id="RU000688"/>
    </source>
</evidence>
<evidence type="ECO:0000256" key="6">
    <source>
        <dbReference type="ARBA" id="ARBA00023136"/>
    </source>
</evidence>
<dbReference type="Ensembl" id="ENSFCTT00005052995.1">
    <property type="protein sequence ID" value="ENSFCTP00005038917.1"/>
    <property type="gene ID" value="ENSFCTG00005018324.1"/>
</dbReference>
<evidence type="ECO:0000313" key="14">
    <source>
        <dbReference type="Proteomes" id="UP000823872"/>
    </source>
</evidence>
<keyword evidence="7 9" id="KW-0675">Receptor</keyword>
<dbReference type="InterPro" id="IPR004067">
    <property type="entry name" value="Chemokine_CCR6"/>
</dbReference>
<evidence type="ECO:0000256" key="1">
    <source>
        <dbReference type="ARBA" id="ARBA00004651"/>
    </source>
</evidence>
<keyword evidence="4 11" id="KW-1133">Transmembrane helix</keyword>
<gene>
    <name evidence="13" type="primary">CCR6</name>
</gene>
<dbReference type="PRINTS" id="PR00237">
    <property type="entry name" value="GPCRRHODOPSN"/>
</dbReference>
<dbReference type="Proteomes" id="UP000823872">
    <property type="component" value="Chromosome B2"/>
</dbReference>
<feature type="transmembrane region" description="Helical" evidence="11">
    <location>
        <begin position="268"/>
        <end position="291"/>
    </location>
</feature>
<evidence type="ECO:0000256" key="2">
    <source>
        <dbReference type="ARBA" id="ARBA00022475"/>
    </source>
</evidence>
<feature type="transmembrane region" description="Helical" evidence="11">
    <location>
        <begin position="436"/>
        <end position="459"/>
    </location>
</feature>
<name>A0ABI7YVK2_FELCA</name>
<reference evidence="13 14" key="1">
    <citation type="submission" date="2021-02" db="EMBL/GenBank/DDBJ databases">
        <title>Safari Cat Assemblies.</title>
        <authorList>
            <person name="Bredemeyer K.R."/>
            <person name="Murphy W.J."/>
        </authorList>
    </citation>
    <scope>NUCLEOTIDE SEQUENCE [LARGE SCALE GENOMIC DNA]</scope>
</reference>
<dbReference type="PANTHER" id="PTHR10489">
    <property type="entry name" value="CELL ADHESION MOLECULE"/>
    <property type="match status" value="1"/>
</dbReference>
<feature type="transmembrane region" description="Helical" evidence="11">
    <location>
        <begin position="383"/>
        <end position="401"/>
    </location>
</feature>
<dbReference type="PROSITE" id="PS00237">
    <property type="entry name" value="G_PROTEIN_RECEP_F1_1"/>
    <property type="match status" value="1"/>
</dbReference>
<reference evidence="13" key="3">
    <citation type="submission" date="2025-09" db="UniProtKB">
        <authorList>
            <consortium name="Ensembl"/>
        </authorList>
    </citation>
    <scope>IDENTIFICATION</scope>
    <source>
        <strain evidence="13">breed Abyssinian</strain>
    </source>
</reference>
<keyword evidence="6 11" id="KW-0472">Membrane</keyword>